<evidence type="ECO:0000256" key="1">
    <source>
        <dbReference type="SAM" id="SignalP"/>
    </source>
</evidence>
<feature type="domain" description="EfeO-type cupredoxin-like" evidence="2">
    <location>
        <begin position="7"/>
        <end position="107"/>
    </location>
</feature>
<dbReference type="InterPro" id="IPR028096">
    <property type="entry name" value="EfeO_Cupredoxin"/>
</dbReference>
<keyword evidence="1" id="KW-0732">Signal</keyword>
<dbReference type="RefSeq" id="WP_377332041.1">
    <property type="nucleotide sequence ID" value="NZ_JBHSGB010000005.1"/>
</dbReference>
<keyword evidence="4" id="KW-1185">Reference proteome</keyword>
<gene>
    <name evidence="3" type="ORF">ACFO3I_04285</name>
</gene>
<dbReference type="SUPFAM" id="SSF49503">
    <property type="entry name" value="Cupredoxins"/>
    <property type="match status" value="1"/>
</dbReference>
<reference evidence="4" key="1">
    <citation type="journal article" date="2019" name="Int. J. Syst. Evol. Microbiol.">
        <title>The Global Catalogue of Microorganisms (GCM) 10K type strain sequencing project: providing services to taxonomists for standard genome sequencing and annotation.</title>
        <authorList>
            <consortium name="The Broad Institute Genomics Platform"/>
            <consortium name="The Broad Institute Genome Sequencing Center for Infectious Disease"/>
            <person name="Wu L."/>
            <person name="Ma J."/>
        </authorList>
    </citation>
    <scope>NUCLEOTIDE SEQUENCE [LARGE SCALE GENOMIC DNA]</scope>
    <source>
        <strain evidence="4">DT28</strain>
    </source>
</reference>
<dbReference type="InterPro" id="IPR008972">
    <property type="entry name" value="Cupredoxin"/>
</dbReference>
<accession>A0ABV9JHS9</accession>
<dbReference type="EMBL" id="JBHSGB010000005">
    <property type="protein sequence ID" value="MFC4654242.1"/>
    <property type="molecule type" value="Genomic_DNA"/>
</dbReference>
<feature type="signal peptide" evidence="1">
    <location>
        <begin position="1"/>
        <end position="20"/>
    </location>
</feature>
<evidence type="ECO:0000313" key="3">
    <source>
        <dbReference type="EMBL" id="MFC4654242.1"/>
    </source>
</evidence>
<evidence type="ECO:0000259" key="2">
    <source>
        <dbReference type="Pfam" id="PF13473"/>
    </source>
</evidence>
<sequence length="120" mass="13648">MIRLQRLMAFFLLLAGKALADPLQFELEIKQHLFNPSVLYVPAGQKFRLKVSNLDPTPEEFESFSLNREKVILGRRSAVLYLGPLEVGEYPFFGEFNPDSAQGTLIALPAAEWEKREPKP</sequence>
<dbReference type="Pfam" id="PF13473">
    <property type="entry name" value="Cupredoxin_1"/>
    <property type="match status" value="1"/>
</dbReference>
<name>A0ABV9JHS9_9GAMM</name>
<protein>
    <submittedName>
        <fullName evidence="3">Cupredoxin domain-containing protein</fullName>
    </submittedName>
</protein>
<organism evidence="3 4">
    <name type="scientific">Rheinheimera marina</name>
    <dbReference type="NCBI Taxonomy" id="1774958"/>
    <lineage>
        <taxon>Bacteria</taxon>
        <taxon>Pseudomonadati</taxon>
        <taxon>Pseudomonadota</taxon>
        <taxon>Gammaproteobacteria</taxon>
        <taxon>Chromatiales</taxon>
        <taxon>Chromatiaceae</taxon>
        <taxon>Rheinheimera</taxon>
    </lineage>
</organism>
<dbReference type="Gene3D" id="2.60.40.420">
    <property type="entry name" value="Cupredoxins - blue copper proteins"/>
    <property type="match status" value="1"/>
</dbReference>
<dbReference type="Proteomes" id="UP001595962">
    <property type="component" value="Unassembled WGS sequence"/>
</dbReference>
<evidence type="ECO:0000313" key="4">
    <source>
        <dbReference type="Proteomes" id="UP001595962"/>
    </source>
</evidence>
<proteinExistence type="predicted"/>
<comment type="caution">
    <text evidence="3">The sequence shown here is derived from an EMBL/GenBank/DDBJ whole genome shotgun (WGS) entry which is preliminary data.</text>
</comment>
<feature type="chain" id="PRO_5046674176" evidence="1">
    <location>
        <begin position="21"/>
        <end position="120"/>
    </location>
</feature>